<dbReference type="AlphaFoldDB" id="A0A2M8LVY3"/>
<feature type="transmembrane region" description="Helical" evidence="1">
    <location>
        <begin position="116"/>
        <end position="134"/>
    </location>
</feature>
<evidence type="ECO:0000256" key="1">
    <source>
        <dbReference type="SAM" id="Phobius"/>
    </source>
</evidence>
<sequence>MLDPRRHYASLRFVALLPLVLFFPIMVSFFISPGVVWGEYVGVFFHLSILFLVSRLDAAPWAKAAGYGWVAADVLAGIMVINEVDDDTAWAVRLGAHVLAGVWIVASSLVSRSWPVRAVGVLTGVWLGGYSFVGNVLGEVFLRPASIMILVWFALLAFLHRDQPERPAAPAGTAPA</sequence>
<keyword evidence="1" id="KW-0472">Membrane</keyword>
<keyword evidence="3" id="KW-1185">Reference proteome</keyword>
<feature type="transmembrane region" description="Helical" evidence="1">
    <location>
        <begin position="140"/>
        <end position="159"/>
    </location>
</feature>
<organism evidence="2 3">
    <name type="scientific">Streptomyces carminius</name>
    <dbReference type="NCBI Taxonomy" id="2665496"/>
    <lineage>
        <taxon>Bacteria</taxon>
        <taxon>Bacillati</taxon>
        <taxon>Actinomycetota</taxon>
        <taxon>Actinomycetes</taxon>
        <taxon>Kitasatosporales</taxon>
        <taxon>Streptomycetaceae</taxon>
        <taxon>Streptomyces</taxon>
    </lineage>
</organism>
<comment type="caution">
    <text evidence="2">The sequence shown here is derived from an EMBL/GenBank/DDBJ whole genome shotgun (WGS) entry which is preliminary data.</text>
</comment>
<feature type="transmembrane region" description="Helical" evidence="1">
    <location>
        <begin position="90"/>
        <end position="109"/>
    </location>
</feature>
<dbReference type="RefSeq" id="WP_100203308.1">
    <property type="nucleotide sequence ID" value="NZ_PGGW01000060.1"/>
</dbReference>
<accession>A0A2M8LVY3</accession>
<reference evidence="2 3" key="1">
    <citation type="submission" date="2017-11" db="EMBL/GenBank/DDBJ databases">
        <title>Streptomyces carmine sp. nov., a novel actinomycete isolated from Sophora alopecuroides in Xinjiang, China.</title>
        <authorList>
            <person name="Wang Y."/>
            <person name="Luo X."/>
            <person name="Wan C."/>
            <person name="Zhang L."/>
        </authorList>
    </citation>
    <scope>NUCLEOTIDE SEQUENCE [LARGE SCALE GENOMIC DNA]</scope>
    <source>
        <strain evidence="2 3">TRM SA0054</strain>
    </source>
</reference>
<proteinExistence type="predicted"/>
<protein>
    <submittedName>
        <fullName evidence="2">Uncharacterized protein</fullName>
    </submittedName>
</protein>
<feature type="transmembrane region" description="Helical" evidence="1">
    <location>
        <begin position="12"/>
        <end position="31"/>
    </location>
</feature>
<evidence type="ECO:0000313" key="3">
    <source>
        <dbReference type="Proteomes" id="UP000230407"/>
    </source>
</evidence>
<keyword evidence="1" id="KW-1133">Transmembrane helix</keyword>
<gene>
    <name evidence="2" type="ORF">CUT44_20255</name>
</gene>
<keyword evidence="1" id="KW-0812">Transmembrane</keyword>
<name>A0A2M8LVY3_9ACTN</name>
<dbReference type="Proteomes" id="UP000230407">
    <property type="component" value="Unassembled WGS sequence"/>
</dbReference>
<dbReference type="EMBL" id="PGGW01000060">
    <property type="protein sequence ID" value="PJE96121.1"/>
    <property type="molecule type" value="Genomic_DNA"/>
</dbReference>
<evidence type="ECO:0000313" key="2">
    <source>
        <dbReference type="EMBL" id="PJE96121.1"/>
    </source>
</evidence>